<dbReference type="InterPro" id="IPR046848">
    <property type="entry name" value="E_motif"/>
</dbReference>
<dbReference type="AlphaFoldDB" id="A0AA38YGC1"/>
<evidence type="ECO:0000313" key="3">
    <source>
        <dbReference type="EMBL" id="KAJ9669921.1"/>
    </source>
</evidence>
<protein>
    <recommendedName>
        <fullName evidence="5">Pentatricopeptide repeat-containing protein At2g22410, mitochondrial-like</fullName>
    </recommendedName>
</protein>
<dbReference type="SUPFAM" id="SSF48452">
    <property type="entry name" value="TPR-like"/>
    <property type="match status" value="1"/>
</dbReference>
<keyword evidence="1" id="KW-0677">Repeat</keyword>
<dbReference type="InterPro" id="IPR046960">
    <property type="entry name" value="PPR_At4g14850-like_plant"/>
</dbReference>
<dbReference type="FunFam" id="1.25.40.10:FF:001203">
    <property type="entry name" value="Putative pentatricopeptide repeat-containing protein"/>
    <property type="match status" value="1"/>
</dbReference>
<feature type="repeat" description="PPR" evidence="2">
    <location>
        <begin position="305"/>
        <end position="335"/>
    </location>
</feature>
<dbReference type="Proteomes" id="UP001168098">
    <property type="component" value="Unassembled WGS sequence"/>
</dbReference>
<dbReference type="FunFam" id="1.25.40.10:FF:001674">
    <property type="entry name" value="Pentatricopeptide repeat-containing protein, chloroplastic"/>
    <property type="match status" value="1"/>
</dbReference>
<keyword evidence="4" id="KW-1185">Reference proteome</keyword>
<dbReference type="GO" id="GO:0003723">
    <property type="term" value="F:RNA binding"/>
    <property type="evidence" value="ECO:0007669"/>
    <property type="project" value="InterPro"/>
</dbReference>
<name>A0AA38YGC1_VITRO</name>
<dbReference type="Pfam" id="PF13812">
    <property type="entry name" value="PPR_3"/>
    <property type="match status" value="1"/>
</dbReference>
<dbReference type="Pfam" id="PF01535">
    <property type="entry name" value="PPR"/>
    <property type="match status" value="2"/>
</dbReference>
<reference evidence="3 4" key="1">
    <citation type="journal article" date="2023" name="BMC Biotechnol.">
        <title>Vitis rotundifolia cv Carlos genome sequencing.</title>
        <authorList>
            <person name="Huff M."/>
            <person name="Hulse-Kemp A."/>
            <person name="Scheffler B."/>
            <person name="Youngblood R."/>
            <person name="Simpson S."/>
            <person name="Babiker E."/>
            <person name="Staton M."/>
        </authorList>
    </citation>
    <scope>NUCLEOTIDE SEQUENCE [LARGE SCALE GENOMIC DNA]</scope>
    <source>
        <tissue evidence="3">Leaf</tissue>
    </source>
</reference>
<dbReference type="PANTHER" id="PTHR47926:SF528">
    <property type="entry name" value="PENTATRICOPEPTIDE REPEAT-CONTAINING PROTEIN"/>
    <property type="match status" value="1"/>
</dbReference>
<comment type="caution">
    <text evidence="3">The sequence shown here is derived from an EMBL/GenBank/DDBJ whole genome shotgun (WGS) entry which is preliminary data.</text>
</comment>
<organism evidence="3 4">
    <name type="scientific">Vitis rotundifolia</name>
    <name type="common">Muscadine grape</name>
    <dbReference type="NCBI Taxonomy" id="103349"/>
    <lineage>
        <taxon>Eukaryota</taxon>
        <taxon>Viridiplantae</taxon>
        <taxon>Streptophyta</taxon>
        <taxon>Embryophyta</taxon>
        <taxon>Tracheophyta</taxon>
        <taxon>Spermatophyta</taxon>
        <taxon>Magnoliopsida</taxon>
        <taxon>eudicotyledons</taxon>
        <taxon>Gunneridae</taxon>
        <taxon>Pentapetalae</taxon>
        <taxon>rosids</taxon>
        <taxon>Vitales</taxon>
        <taxon>Vitaceae</taxon>
        <taxon>Viteae</taxon>
        <taxon>Vitis</taxon>
    </lineage>
</organism>
<dbReference type="GO" id="GO:0009451">
    <property type="term" value="P:RNA modification"/>
    <property type="evidence" value="ECO:0007669"/>
    <property type="project" value="InterPro"/>
</dbReference>
<sequence>MFSLLKYLTVGSRLKHTLSSVHSLCKAFCSTHEFKSPSRQTLHFLAEKCSSMSELRLLHAQIILHGLTNEILTLGKLISFCAVDDAGDLQYAQRMFDQIPQPNKFMYNSLIRGYSNSDDPINAVLLFRRMICSGLSPNEFTLPFVLKACGCKSAYWEAVLVHGLAIKLGIGSLVFVQNALIAVYVVCGLIHCARKLFDDITDKTLVSWNSMIGGYARMGNWKEAFLLFRKMREWGMEPDGFTFVNLLSVCSQSCDLDLGRYVHFCIEITGVKIDIIVRNALMDMYAKCGNLHSAQAIFDRTQEKNVVSWTSMISAYAQHGSIEVARQIFEQMPGKNVVSWNSMISCYLREGQYREALDLFNKMRNSRVVPDEATLVSILAACSQLGDLVMGKKIHNYILSNKGAYGVTLYNSLIDMYAKCGPVVTAQEIFLEMPGKNLVSWNVIIGALALHGCGLEAIKLFEEMQADGTLPDEITLTGLLSACSHSGLVDMGLYYFDRMRVIYRVPREIEHYACMVDLLGRGGLLGKAIELIGRMPMKPDVVVWGALLGACRIHGNVEIGKQILKQLLELEPHSGGLYVLISNIYWEAQRWEDVKKIRKLMIDRGIKKGRAISSIEIDGCIYEFMVDDKRHKISSSIYAMLDQLTDHLRSAGYLCNISSVFFEAEEI</sequence>
<dbReference type="PANTHER" id="PTHR47926">
    <property type="entry name" value="PENTATRICOPEPTIDE REPEAT-CONTAINING PROTEIN"/>
    <property type="match status" value="1"/>
</dbReference>
<feature type="repeat" description="PPR" evidence="2">
    <location>
        <begin position="437"/>
        <end position="471"/>
    </location>
</feature>
<evidence type="ECO:0000256" key="1">
    <source>
        <dbReference type="ARBA" id="ARBA00022737"/>
    </source>
</evidence>
<gene>
    <name evidence="3" type="ORF">PVL29_026471</name>
</gene>
<dbReference type="Pfam" id="PF20431">
    <property type="entry name" value="E_motif"/>
    <property type="match status" value="1"/>
</dbReference>
<evidence type="ECO:0008006" key="5">
    <source>
        <dbReference type="Google" id="ProtNLM"/>
    </source>
</evidence>
<dbReference type="InterPro" id="IPR011990">
    <property type="entry name" value="TPR-like_helical_dom_sf"/>
</dbReference>
<proteinExistence type="predicted"/>
<feature type="repeat" description="PPR" evidence="2">
    <location>
        <begin position="103"/>
        <end position="137"/>
    </location>
</feature>
<evidence type="ECO:0000313" key="4">
    <source>
        <dbReference type="Proteomes" id="UP001168098"/>
    </source>
</evidence>
<dbReference type="FunFam" id="1.25.40.10:FF:000090">
    <property type="entry name" value="Pentatricopeptide repeat-containing protein, chloroplastic"/>
    <property type="match status" value="1"/>
</dbReference>
<dbReference type="FunFam" id="1.25.40.10:FF:000409">
    <property type="entry name" value="Pentatricopeptide repeat-containing protein, chloroplastic"/>
    <property type="match status" value="1"/>
</dbReference>
<accession>A0AA38YGC1</accession>
<dbReference type="EMBL" id="JARBHA010000020">
    <property type="protein sequence ID" value="KAJ9669921.1"/>
    <property type="molecule type" value="Genomic_DNA"/>
</dbReference>
<dbReference type="InterPro" id="IPR002885">
    <property type="entry name" value="PPR_rpt"/>
</dbReference>
<dbReference type="PROSITE" id="PS51375">
    <property type="entry name" value="PPR"/>
    <property type="match status" value="5"/>
</dbReference>
<feature type="repeat" description="PPR" evidence="2">
    <location>
        <begin position="336"/>
        <end position="370"/>
    </location>
</feature>
<dbReference type="Gene3D" id="1.25.40.10">
    <property type="entry name" value="Tetratricopeptide repeat domain"/>
    <property type="match status" value="4"/>
</dbReference>
<dbReference type="NCBIfam" id="TIGR00756">
    <property type="entry name" value="PPR"/>
    <property type="match status" value="5"/>
</dbReference>
<dbReference type="Pfam" id="PF13041">
    <property type="entry name" value="PPR_2"/>
    <property type="match status" value="4"/>
</dbReference>
<feature type="repeat" description="PPR" evidence="2">
    <location>
        <begin position="204"/>
        <end position="238"/>
    </location>
</feature>
<evidence type="ECO:0000256" key="2">
    <source>
        <dbReference type="PROSITE-ProRule" id="PRU00708"/>
    </source>
</evidence>